<dbReference type="InterPro" id="IPR000620">
    <property type="entry name" value="EamA_dom"/>
</dbReference>
<gene>
    <name evidence="3" type="primary">ribN</name>
    <name evidence="3" type="ORF">LMG26411_00998</name>
</gene>
<dbReference type="SUPFAM" id="SSF103481">
    <property type="entry name" value="Multidrug resistance efflux transporter EmrE"/>
    <property type="match status" value="2"/>
</dbReference>
<feature type="transmembrane region" description="Helical" evidence="1">
    <location>
        <begin position="262"/>
        <end position="283"/>
    </location>
</feature>
<dbReference type="InterPro" id="IPR037185">
    <property type="entry name" value="EmrE-like"/>
</dbReference>
<feature type="transmembrane region" description="Helical" evidence="1">
    <location>
        <begin position="124"/>
        <end position="143"/>
    </location>
</feature>
<feature type="transmembrane region" description="Helical" evidence="1">
    <location>
        <begin position="40"/>
        <end position="58"/>
    </location>
</feature>
<feature type="transmembrane region" description="Helical" evidence="1">
    <location>
        <begin position="12"/>
        <end position="34"/>
    </location>
</feature>
<reference evidence="3 4" key="1">
    <citation type="submission" date="2021-03" db="EMBL/GenBank/DDBJ databases">
        <authorList>
            <person name="Peeters C."/>
        </authorList>
    </citation>
    <scope>NUCLEOTIDE SEQUENCE [LARGE SCALE GENOMIC DNA]</scope>
    <source>
        <strain evidence="3 4">LMG 26411</strain>
    </source>
</reference>
<feature type="transmembrane region" description="Helical" evidence="1">
    <location>
        <begin position="70"/>
        <end position="92"/>
    </location>
</feature>
<organism evidence="3 4">
    <name type="scientific">Cupriavidus numazuensis</name>
    <dbReference type="NCBI Taxonomy" id="221992"/>
    <lineage>
        <taxon>Bacteria</taxon>
        <taxon>Pseudomonadati</taxon>
        <taxon>Pseudomonadota</taxon>
        <taxon>Betaproteobacteria</taxon>
        <taxon>Burkholderiales</taxon>
        <taxon>Burkholderiaceae</taxon>
        <taxon>Cupriavidus</taxon>
    </lineage>
</organism>
<dbReference type="Pfam" id="PF00892">
    <property type="entry name" value="EamA"/>
    <property type="match status" value="1"/>
</dbReference>
<protein>
    <submittedName>
        <fullName evidence="3">Riboflavin transporter</fullName>
    </submittedName>
</protein>
<keyword evidence="1" id="KW-0472">Membrane</keyword>
<dbReference type="RefSeq" id="WP_211952203.1">
    <property type="nucleotide sequence ID" value="NZ_CAJPVI010000004.1"/>
</dbReference>
<sequence>MKDNHTPQGIALMIAAVACFAMLDTLTKIVGSAVPVVMALWVRYLAQTALTGAVLLPARGRTLLHTRRPVLQSLRAVLMLTSSLCAFFSLKVLPVGDFTAVAMLTPLAITLAAAALMGEHVSPVRWLFLLLGLAGALMVIRPGPEFQPAMLLPLGVVLSNAGYQLLTGALTRADGVGTTHFYTGCVATLLLTAALPFAWVWHVSALHWLLLAGMALAGCAGHLCLVFAYARAPVGVLTPYLYLQIAFAMLGGWMVFSHVPDAWSLMGVAMIAASGVGGTAAAARERGRRAVNAPA</sequence>
<keyword evidence="4" id="KW-1185">Reference proteome</keyword>
<evidence type="ECO:0000259" key="2">
    <source>
        <dbReference type="Pfam" id="PF00892"/>
    </source>
</evidence>
<evidence type="ECO:0000256" key="1">
    <source>
        <dbReference type="SAM" id="Phobius"/>
    </source>
</evidence>
<proteinExistence type="predicted"/>
<feature type="transmembrane region" description="Helical" evidence="1">
    <location>
        <begin position="237"/>
        <end position="256"/>
    </location>
</feature>
<keyword evidence="1" id="KW-0812">Transmembrane</keyword>
<feature type="transmembrane region" description="Helical" evidence="1">
    <location>
        <begin position="208"/>
        <end position="230"/>
    </location>
</feature>
<dbReference type="EMBL" id="CAJPVI010000004">
    <property type="protein sequence ID" value="CAG2134624.1"/>
    <property type="molecule type" value="Genomic_DNA"/>
</dbReference>
<name>A0ABM8TC28_9BURK</name>
<feature type="domain" description="EamA" evidence="2">
    <location>
        <begin position="9"/>
        <end position="140"/>
    </location>
</feature>
<feature type="transmembrane region" description="Helical" evidence="1">
    <location>
        <begin position="98"/>
        <end position="117"/>
    </location>
</feature>
<dbReference type="PANTHER" id="PTHR22911">
    <property type="entry name" value="ACYL-MALONYL CONDENSING ENZYME-RELATED"/>
    <property type="match status" value="1"/>
</dbReference>
<dbReference type="Proteomes" id="UP000672657">
    <property type="component" value="Unassembled WGS sequence"/>
</dbReference>
<accession>A0ABM8TC28</accession>
<evidence type="ECO:0000313" key="3">
    <source>
        <dbReference type="EMBL" id="CAG2134624.1"/>
    </source>
</evidence>
<feature type="transmembrane region" description="Helical" evidence="1">
    <location>
        <begin position="181"/>
        <end position="202"/>
    </location>
</feature>
<comment type="caution">
    <text evidence="3">The sequence shown here is derived from an EMBL/GenBank/DDBJ whole genome shotgun (WGS) entry which is preliminary data.</text>
</comment>
<feature type="transmembrane region" description="Helical" evidence="1">
    <location>
        <begin position="149"/>
        <end position="169"/>
    </location>
</feature>
<evidence type="ECO:0000313" key="4">
    <source>
        <dbReference type="Proteomes" id="UP000672657"/>
    </source>
</evidence>
<keyword evidence="1" id="KW-1133">Transmembrane helix</keyword>
<dbReference type="PANTHER" id="PTHR22911:SF103">
    <property type="entry name" value="BLR2811 PROTEIN"/>
    <property type="match status" value="1"/>
</dbReference>
<dbReference type="PROSITE" id="PS51257">
    <property type="entry name" value="PROKAR_LIPOPROTEIN"/>
    <property type="match status" value="1"/>
</dbReference>